<dbReference type="Proteomes" id="UP000308092">
    <property type="component" value="Unassembled WGS sequence"/>
</dbReference>
<proteinExistence type="predicted"/>
<feature type="compositionally biased region" description="Polar residues" evidence="1">
    <location>
        <begin position="21"/>
        <end position="51"/>
    </location>
</feature>
<comment type="caution">
    <text evidence="3">The sequence shown here is derived from an EMBL/GenBank/DDBJ whole genome shotgun (WGS) entry which is preliminary data.</text>
</comment>
<gene>
    <name evidence="2" type="ORF">ATNIH1004_011206</name>
    <name evidence="3" type="ORF">EYZ11_006671</name>
</gene>
<evidence type="ECO:0000313" key="3">
    <source>
        <dbReference type="EMBL" id="THC93858.1"/>
    </source>
</evidence>
<organism evidence="3 4">
    <name type="scientific">Aspergillus tanneri</name>
    <dbReference type="NCBI Taxonomy" id="1220188"/>
    <lineage>
        <taxon>Eukaryota</taxon>
        <taxon>Fungi</taxon>
        <taxon>Dikarya</taxon>
        <taxon>Ascomycota</taxon>
        <taxon>Pezizomycotina</taxon>
        <taxon>Eurotiomycetes</taxon>
        <taxon>Eurotiomycetidae</taxon>
        <taxon>Eurotiales</taxon>
        <taxon>Aspergillaceae</taxon>
        <taxon>Aspergillus</taxon>
        <taxon>Aspergillus subgen. Circumdati</taxon>
    </lineage>
</organism>
<protein>
    <submittedName>
        <fullName evidence="3">Uncharacterized protein</fullName>
    </submittedName>
</protein>
<name>A0A4S3JHC9_9EURO</name>
<feature type="region of interest" description="Disordered" evidence="1">
    <location>
        <begin position="13"/>
        <end position="89"/>
    </location>
</feature>
<reference evidence="2 5" key="2">
    <citation type="submission" date="2019-08" db="EMBL/GenBank/DDBJ databases">
        <title>The genome sequence of a newly discovered highly antifungal drug resistant Aspergillus species, Aspergillus tanneri NIH 1004.</title>
        <authorList>
            <person name="Mounaud S."/>
            <person name="Singh I."/>
            <person name="Joardar V."/>
            <person name="Pakala S."/>
            <person name="Pakala S."/>
            <person name="Venepally P."/>
            <person name="Chung J.K."/>
            <person name="Losada L."/>
            <person name="Nierman W.C."/>
        </authorList>
    </citation>
    <scope>NUCLEOTIDE SEQUENCE [LARGE SCALE GENOMIC DNA]</scope>
    <source>
        <strain evidence="2 5">NIH1004</strain>
    </source>
</reference>
<dbReference type="EMBL" id="SOSA01000240">
    <property type="protein sequence ID" value="THC93858.1"/>
    <property type="molecule type" value="Genomic_DNA"/>
</dbReference>
<evidence type="ECO:0000256" key="1">
    <source>
        <dbReference type="SAM" id="MobiDB-lite"/>
    </source>
</evidence>
<dbReference type="RefSeq" id="XP_033421627.1">
    <property type="nucleotide sequence ID" value="XM_033575772.1"/>
</dbReference>
<accession>A0A4S3JHC9</accession>
<evidence type="ECO:0000313" key="2">
    <source>
        <dbReference type="EMBL" id="KAA8642265.1"/>
    </source>
</evidence>
<dbReference type="OrthoDB" id="2590867at2759"/>
<dbReference type="EMBL" id="QUQM01000008">
    <property type="protein sequence ID" value="KAA8642265.1"/>
    <property type="molecule type" value="Genomic_DNA"/>
</dbReference>
<dbReference type="AlphaFoldDB" id="A0A4S3JHC9"/>
<evidence type="ECO:0000313" key="4">
    <source>
        <dbReference type="Proteomes" id="UP000308092"/>
    </source>
</evidence>
<reference evidence="3 4" key="1">
    <citation type="submission" date="2019-03" db="EMBL/GenBank/DDBJ databases">
        <title>The genome sequence of a newly discovered highly antifungal drug resistant Aspergillus species, Aspergillus tanneri NIH 1004.</title>
        <authorList>
            <person name="Mounaud S."/>
            <person name="Singh I."/>
            <person name="Joardar V."/>
            <person name="Pakala S."/>
            <person name="Pakala S."/>
            <person name="Venepally P."/>
            <person name="Hoover J."/>
            <person name="Nierman W."/>
            <person name="Chung J."/>
            <person name="Losada L."/>
        </authorList>
    </citation>
    <scope>NUCLEOTIDE SEQUENCE [LARGE SCALE GENOMIC DNA]</scope>
    <source>
        <strain evidence="3 4">NIH1004</strain>
    </source>
</reference>
<dbReference type="VEuPathDB" id="FungiDB:EYZ11_006671"/>
<keyword evidence="4" id="KW-1185">Reference proteome</keyword>
<evidence type="ECO:0000313" key="5">
    <source>
        <dbReference type="Proteomes" id="UP000324241"/>
    </source>
</evidence>
<dbReference type="Proteomes" id="UP000324241">
    <property type="component" value="Unassembled WGS sequence"/>
</dbReference>
<dbReference type="GeneID" id="54333907"/>
<dbReference type="STRING" id="1220188.A0A4S3JHC9"/>
<sequence length="180" mass="18967">MTGILHKVKEAITTHGHHGSSDQSHANTSKQTDNNTTPPAYNKPKNTSTDNSVRRDCSVSPRTSISGGSGGHDASTHDSNPVNKTDNRVDGAFWNTQASDDISRFYREVRQSSIGGFGVIHASGSKGPTTTKTFDPHATLDGVAHASSHIAGPQSFDVVNKMDTRVDSDLGGSSSVGAQH</sequence>